<evidence type="ECO:0000256" key="2">
    <source>
        <dbReference type="PIRSR" id="PIRSR620019-2"/>
    </source>
</evidence>
<dbReference type="Gene3D" id="3.40.50.20">
    <property type="match status" value="1"/>
</dbReference>
<feature type="site" description="Increases basicity of active site His" evidence="1">
    <location>
        <position position="133"/>
    </location>
</feature>
<dbReference type="AlphaFoldDB" id="A0A921KD06"/>
<feature type="binding site" evidence="2">
    <location>
        <position position="63"/>
    </location>
    <ligand>
        <name>substrate</name>
    </ligand>
</feature>
<dbReference type="InterPro" id="IPR050179">
    <property type="entry name" value="Trans_hexapeptide_repeat"/>
</dbReference>
<comment type="caution">
    <text evidence="4">The sequence shown here is derived from an EMBL/GenBank/DDBJ whole genome shotgun (WGS) entry which is preliminary data.</text>
</comment>
<reference evidence="4" key="2">
    <citation type="submission" date="2021-09" db="EMBL/GenBank/DDBJ databases">
        <authorList>
            <person name="Gilroy R."/>
        </authorList>
    </citation>
    <scope>NUCLEOTIDE SEQUENCE</scope>
    <source>
        <strain evidence="4">CHK171-7178</strain>
    </source>
</reference>
<dbReference type="CDD" id="cd03360">
    <property type="entry name" value="LbH_AT_putative"/>
    <property type="match status" value="1"/>
</dbReference>
<dbReference type="InterPro" id="IPR020019">
    <property type="entry name" value="AcTrfase_PglD-like"/>
</dbReference>
<dbReference type="InterPro" id="IPR011004">
    <property type="entry name" value="Trimer_LpxA-like_sf"/>
</dbReference>
<feature type="domain" description="PglD N-terminal" evidence="3">
    <location>
        <begin position="2"/>
        <end position="75"/>
    </location>
</feature>
<sequence>MYIFGASGFSREVADICMEIGYDNITFIDNALKEETYFGYDVISEHELSEMNFKDSHFAIGIGEPAIRKKIHEKFPDFMYPNIIHPSASFGYDMKENICCSKGNIITAGVRMTNNIKLGNFGIYNLNVTVGHDCITENYITISPGANVSGNIKLENEVYVGTGSTILQGNSIDKKLIVGEGSTVGAGAVVVRDVIPNTVVKGIPAK</sequence>
<name>A0A921KD06_SPOPS</name>
<evidence type="ECO:0000313" key="5">
    <source>
        <dbReference type="Proteomes" id="UP000698173"/>
    </source>
</evidence>
<protein>
    <recommendedName>
        <fullName evidence="3">PglD N-terminal domain-containing protein</fullName>
    </recommendedName>
</protein>
<proteinExistence type="predicted"/>
<evidence type="ECO:0000313" key="4">
    <source>
        <dbReference type="EMBL" id="HJF32260.1"/>
    </source>
</evidence>
<dbReference type="Gene3D" id="2.160.10.10">
    <property type="entry name" value="Hexapeptide repeat proteins"/>
    <property type="match status" value="1"/>
</dbReference>
<gene>
    <name evidence="4" type="ORF">K8V56_10880</name>
</gene>
<dbReference type="PANTHER" id="PTHR43300">
    <property type="entry name" value="ACETYLTRANSFERASE"/>
    <property type="match status" value="1"/>
</dbReference>
<reference evidence="4" key="1">
    <citation type="journal article" date="2021" name="PeerJ">
        <title>Extensive microbial diversity within the chicken gut microbiome revealed by metagenomics and culture.</title>
        <authorList>
            <person name="Gilroy R."/>
            <person name="Ravi A."/>
            <person name="Getino M."/>
            <person name="Pursley I."/>
            <person name="Horton D.L."/>
            <person name="Alikhan N.F."/>
            <person name="Baker D."/>
            <person name="Gharbi K."/>
            <person name="Hall N."/>
            <person name="Watson M."/>
            <person name="Adriaenssens E.M."/>
            <person name="Foster-Nyarko E."/>
            <person name="Jarju S."/>
            <person name="Secka A."/>
            <person name="Antonio M."/>
            <person name="Oren A."/>
            <person name="Chaudhuri R.R."/>
            <person name="La Ragione R."/>
            <person name="Hildebrand F."/>
            <person name="Pallen M.J."/>
        </authorList>
    </citation>
    <scope>NUCLEOTIDE SEQUENCE</scope>
    <source>
        <strain evidence="4">CHK171-7178</strain>
    </source>
</reference>
<dbReference type="SUPFAM" id="SSF51161">
    <property type="entry name" value="Trimeric LpxA-like enzymes"/>
    <property type="match status" value="1"/>
</dbReference>
<dbReference type="InterPro" id="IPR041561">
    <property type="entry name" value="PglD_N"/>
</dbReference>
<accession>A0A921KD06</accession>
<dbReference type="EMBL" id="DYWT01000180">
    <property type="protein sequence ID" value="HJF32260.1"/>
    <property type="molecule type" value="Genomic_DNA"/>
</dbReference>
<dbReference type="Pfam" id="PF17836">
    <property type="entry name" value="PglD_N"/>
    <property type="match status" value="1"/>
</dbReference>
<evidence type="ECO:0000256" key="1">
    <source>
        <dbReference type="PIRSR" id="PIRSR620019-1"/>
    </source>
</evidence>
<evidence type="ECO:0000259" key="3">
    <source>
        <dbReference type="Pfam" id="PF17836"/>
    </source>
</evidence>
<dbReference type="Proteomes" id="UP000698173">
    <property type="component" value="Unassembled WGS sequence"/>
</dbReference>
<feature type="active site" description="Proton acceptor" evidence="1">
    <location>
        <position position="132"/>
    </location>
</feature>
<organism evidence="4 5">
    <name type="scientific">Sporosarcina psychrophila</name>
    <name type="common">Bacillus psychrophilus</name>
    <dbReference type="NCBI Taxonomy" id="1476"/>
    <lineage>
        <taxon>Bacteria</taxon>
        <taxon>Bacillati</taxon>
        <taxon>Bacillota</taxon>
        <taxon>Bacilli</taxon>
        <taxon>Bacillales</taxon>
        <taxon>Caryophanaceae</taxon>
        <taxon>Sporosarcina</taxon>
    </lineage>
</organism>
<dbReference type="PANTHER" id="PTHR43300:SF7">
    <property type="entry name" value="UDP-N-ACETYLBACILLOSAMINE N-ACETYLTRANSFERASE"/>
    <property type="match status" value="1"/>
</dbReference>